<dbReference type="InterPro" id="IPR036388">
    <property type="entry name" value="WH-like_DNA-bd_sf"/>
</dbReference>
<gene>
    <name evidence="5" type="ORF">FRZ00_24760</name>
</gene>
<dbReference type="AlphaFoldDB" id="A0A5N5W4G4"/>
<organism evidence="5 6">
    <name type="scientific">Streptomyces mobaraensis</name>
    <name type="common">Streptoverticillium mobaraense</name>
    <dbReference type="NCBI Taxonomy" id="35621"/>
    <lineage>
        <taxon>Bacteria</taxon>
        <taxon>Bacillati</taxon>
        <taxon>Actinomycetota</taxon>
        <taxon>Actinomycetes</taxon>
        <taxon>Kitasatosporales</taxon>
        <taxon>Streptomycetaceae</taxon>
        <taxon>Streptomyces</taxon>
    </lineage>
</organism>
<dbReference type="Gene3D" id="3.40.50.150">
    <property type="entry name" value="Vaccinia Virus protein VP39"/>
    <property type="match status" value="1"/>
</dbReference>
<dbReference type="PANTHER" id="PTHR43712">
    <property type="entry name" value="PUTATIVE (AFU_ORTHOLOGUE AFUA_4G14580)-RELATED"/>
    <property type="match status" value="1"/>
</dbReference>
<dbReference type="GO" id="GO:0032259">
    <property type="term" value="P:methylation"/>
    <property type="evidence" value="ECO:0007669"/>
    <property type="project" value="UniProtKB-KW"/>
</dbReference>
<reference evidence="5 6" key="1">
    <citation type="journal article" date="2019" name="Microb. Cell Fact.">
        <title>Exploring novel herbicidin analogues by transcriptional regulator overexpression and MS/MS molecular networking.</title>
        <authorList>
            <person name="Shi Y."/>
            <person name="Gu R."/>
            <person name="Li Y."/>
            <person name="Wang X."/>
            <person name="Ren W."/>
            <person name="Li X."/>
            <person name="Wang L."/>
            <person name="Xie Y."/>
            <person name="Hong B."/>
        </authorList>
    </citation>
    <scope>NUCLEOTIDE SEQUENCE [LARGE SCALE GENOMIC DNA]</scope>
    <source>
        <strain evidence="5 6">US-43</strain>
    </source>
</reference>
<keyword evidence="2 5" id="KW-0808">Transferase</keyword>
<dbReference type="Gene3D" id="1.10.10.10">
    <property type="entry name" value="Winged helix-like DNA-binding domain superfamily/Winged helix DNA-binding domain"/>
    <property type="match status" value="1"/>
</dbReference>
<accession>A0A5N5W4G4</accession>
<feature type="domain" description="Methyltransferase" evidence="4">
    <location>
        <begin position="163"/>
        <end position="256"/>
    </location>
</feature>
<dbReference type="EMBL" id="VOKX01000098">
    <property type="protein sequence ID" value="KAB7836979.1"/>
    <property type="molecule type" value="Genomic_DNA"/>
</dbReference>
<sequence>MTTTDTDAASWAASARIYNSAVAAWAIGAAWEVGALDELQERGALDTAEFAARHDLDPASTLGMFRALASVGVVRRDGTRVVPAEDFAEIQRTRSLFHWLVRGSGELFRQMPSVLRNENRVGTFYQRDPVAIARSCKEISVFCYDPWFWRAMEGLDFDVRVAADLGCGSGERLMQILRRHPGARGLGVDIAGDSLKVAAADAADAGLAGRLSFVEADMLTMDPRPEFTEVDLLTCFMAGHDFWPREQCVATLARLRELFPNARRFLLGDATRSVGVPDAEMPVFMLGFEVAHDLMGTFMPTMADWEGVFAESGWRLRHKHDIGMVANEVIFELEPR</sequence>
<dbReference type="SUPFAM" id="SSF46785">
    <property type="entry name" value="Winged helix' DNA-binding domain"/>
    <property type="match status" value="1"/>
</dbReference>
<dbReference type="CDD" id="cd02440">
    <property type="entry name" value="AdoMet_MTases"/>
    <property type="match status" value="1"/>
</dbReference>
<dbReference type="RefSeq" id="WP_152264997.1">
    <property type="nucleotide sequence ID" value="NZ_VOKX01000098.1"/>
</dbReference>
<dbReference type="InterPro" id="IPR036390">
    <property type="entry name" value="WH_DNA-bd_sf"/>
</dbReference>
<keyword evidence="1 5" id="KW-0489">Methyltransferase</keyword>
<comment type="caution">
    <text evidence="5">The sequence shown here is derived from an EMBL/GenBank/DDBJ whole genome shotgun (WGS) entry which is preliminary data.</text>
</comment>
<dbReference type="PANTHER" id="PTHR43712:SF2">
    <property type="entry name" value="O-METHYLTRANSFERASE CICE"/>
    <property type="match status" value="1"/>
</dbReference>
<dbReference type="InterPro" id="IPR041698">
    <property type="entry name" value="Methyltransf_25"/>
</dbReference>
<dbReference type="InterPro" id="IPR029063">
    <property type="entry name" value="SAM-dependent_MTases_sf"/>
</dbReference>
<evidence type="ECO:0000313" key="5">
    <source>
        <dbReference type="EMBL" id="KAB7836979.1"/>
    </source>
</evidence>
<keyword evidence="3" id="KW-0949">S-adenosyl-L-methionine</keyword>
<evidence type="ECO:0000259" key="4">
    <source>
        <dbReference type="Pfam" id="PF13649"/>
    </source>
</evidence>
<dbReference type="OrthoDB" id="3205990at2"/>
<keyword evidence="6" id="KW-1185">Reference proteome</keyword>
<dbReference type="SUPFAM" id="SSF53335">
    <property type="entry name" value="S-adenosyl-L-methionine-dependent methyltransferases"/>
    <property type="match status" value="1"/>
</dbReference>
<dbReference type="Pfam" id="PF13649">
    <property type="entry name" value="Methyltransf_25"/>
    <property type="match status" value="1"/>
</dbReference>
<protein>
    <submittedName>
        <fullName evidence="5">Methyltransferase domain-containing protein</fullName>
    </submittedName>
</protein>
<evidence type="ECO:0000256" key="1">
    <source>
        <dbReference type="ARBA" id="ARBA00022603"/>
    </source>
</evidence>
<dbReference type="Proteomes" id="UP000327000">
    <property type="component" value="Unassembled WGS sequence"/>
</dbReference>
<evidence type="ECO:0000256" key="2">
    <source>
        <dbReference type="ARBA" id="ARBA00022679"/>
    </source>
</evidence>
<proteinExistence type="predicted"/>
<evidence type="ECO:0000313" key="6">
    <source>
        <dbReference type="Proteomes" id="UP000327000"/>
    </source>
</evidence>
<evidence type="ECO:0000256" key="3">
    <source>
        <dbReference type="ARBA" id="ARBA00022691"/>
    </source>
</evidence>
<name>A0A5N5W4G4_STRMB</name>
<dbReference type="GO" id="GO:0008168">
    <property type="term" value="F:methyltransferase activity"/>
    <property type="evidence" value="ECO:0007669"/>
    <property type="project" value="UniProtKB-KW"/>
</dbReference>